<evidence type="ECO:0000256" key="2">
    <source>
        <dbReference type="ARBA" id="ARBA00022692"/>
    </source>
</evidence>
<comment type="subcellular location">
    <subcellularLocation>
        <location evidence="1">Membrane</location>
        <topology evidence="1">Multi-pass membrane protein</topology>
    </subcellularLocation>
</comment>
<keyword evidence="2 5" id="KW-0812">Transmembrane</keyword>
<dbReference type="Pfam" id="PF03151">
    <property type="entry name" value="TPT"/>
    <property type="match status" value="1"/>
</dbReference>
<evidence type="ECO:0000313" key="7">
    <source>
        <dbReference type="EMBL" id="KAF8817681.1"/>
    </source>
</evidence>
<keyword evidence="8" id="KW-1185">Reference proteome</keyword>
<feature type="non-terminal residue" evidence="7">
    <location>
        <position position="1"/>
    </location>
</feature>
<organism evidence="7 8">
    <name type="scientific">Cardiosporidium cionae</name>
    <dbReference type="NCBI Taxonomy" id="476202"/>
    <lineage>
        <taxon>Eukaryota</taxon>
        <taxon>Sar</taxon>
        <taxon>Alveolata</taxon>
        <taxon>Apicomplexa</taxon>
        <taxon>Aconoidasida</taxon>
        <taxon>Nephromycida</taxon>
        <taxon>Cardiosporidium</taxon>
    </lineage>
</organism>
<reference evidence="7 8" key="1">
    <citation type="journal article" date="2020" name="bioRxiv">
        <title>Metabolic contributions of an alphaproteobacterial endosymbiont in the apicomplexan Cardiosporidium cionae.</title>
        <authorList>
            <person name="Hunter E.S."/>
            <person name="Paight C.J."/>
            <person name="Lane C.E."/>
        </authorList>
    </citation>
    <scope>NUCLEOTIDE SEQUENCE [LARGE SCALE GENOMIC DNA]</scope>
    <source>
        <strain evidence="7">ESH_2018</strain>
    </source>
</reference>
<dbReference type="InterPro" id="IPR037185">
    <property type="entry name" value="EmrE-like"/>
</dbReference>
<feature type="transmembrane region" description="Helical" evidence="5">
    <location>
        <begin position="83"/>
        <end position="102"/>
    </location>
</feature>
<dbReference type="PANTHER" id="PTHR11132">
    <property type="entry name" value="SOLUTE CARRIER FAMILY 35"/>
    <property type="match status" value="1"/>
</dbReference>
<evidence type="ECO:0000256" key="4">
    <source>
        <dbReference type="ARBA" id="ARBA00023136"/>
    </source>
</evidence>
<evidence type="ECO:0000313" key="8">
    <source>
        <dbReference type="Proteomes" id="UP000823046"/>
    </source>
</evidence>
<keyword evidence="4 5" id="KW-0472">Membrane</keyword>
<protein>
    <recommendedName>
        <fullName evidence="6">Sugar phosphate transporter domain-containing protein</fullName>
    </recommendedName>
</protein>
<evidence type="ECO:0000256" key="5">
    <source>
        <dbReference type="SAM" id="Phobius"/>
    </source>
</evidence>
<comment type="caution">
    <text evidence="7">The sequence shown here is derived from an EMBL/GenBank/DDBJ whole genome shotgun (WGS) entry which is preliminary data.</text>
</comment>
<gene>
    <name evidence="7" type="ORF">IE077_001260</name>
</gene>
<dbReference type="InterPro" id="IPR050186">
    <property type="entry name" value="TPT_transporter"/>
</dbReference>
<feature type="transmembrane region" description="Helical" evidence="5">
    <location>
        <begin position="39"/>
        <end position="63"/>
    </location>
</feature>
<dbReference type="SUPFAM" id="SSF103481">
    <property type="entry name" value="Multidrug resistance efflux transporter EmrE"/>
    <property type="match status" value="1"/>
</dbReference>
<dbReference type="EMBL" id="JADAQX010002081">
    <property type="protein sequence ID" value="KAF8817681.1"/>
    <property type="molecule type" value="Genomic_DNA"/>
</dbReference>
<dbReference type="InterPro" id="IPR004853">
    <property type="entry name" value="Sugar_P_trans_dom"/>
</dbReference>
<name>A0ABQ7J3L1_9APIC</name>
<proteinExistence type="predicted"/>
<feature type="transmembrane region" description="Helical" evidence="5">
    <location>
        <begin position="149"/>
        <end position="169"/>
    </location>
</feature>
<sequence>SMSIIFRFFFCTLWLLRIRPCPKISEFPALLITVFPQGFFHFLVHLGAILSMSLGAISFTHIVKASEPALTAALSFFFFHQKFSFTTYMYLIVVVLGVMLASVEEATFTWASFLFAMMSNCGSSFRSIYAKKAFMERSPLDNKVSPANLYALVTIVSTIIFLPVAIIFESSKIGPAWQQATQFSENSKTAHWLLSRIFFSGAWYYLYNELAYLCLDKVSYY</sequence>
<feature type="domain" description="Sugar phosphate transporter" evidence="6">
    <location>
        <begin position="9"/>
        <end position="219"/>
    </location>
</feature>
<keyword evidence="3 5" id="KW-1133">Transmembrane helix</keyword>
<dbReference type="Proteomes" id="UP000823046">
    <property type="component" value="Unassembled WGS sequence"/>
</dbReference>
<feature type="transmembrane region" description="Helical" evidence="5">
    <location>
        <begin position="108"/>
        <end position="129"/>
    </location>
</feature>
<evidence type="ECO:0000256" key="1">
    <source>
        <dbReference type="ARBA" id="ARBA00004141"/>
    </source>
</evidence>
<feature type="transmembrane region" description="Helical" evidence="5">
    <location>
        <begin position="189"/>
        <end position="207"/>
    </location>
</feature>
<accession>A0ABQ7J3L1</accession>
<evidence type="ECO:0000259" key="6">
    <source>
        <dbReference type="Pfam" id="PF03151"/>
    </source>
</evidence>
<evidence type="ECO:0000256" key="3">
    <source>
        <dbReference type="ARBA" id="ARBA00022989"/>
    </source>
</evidence>